<keyword evidence="3" id="KW-1185">Reference proteome</keyword>
<dbReference type="EMBL" id="JAZDWU010000001">
    <property type="protein sequence ID" value="KAL0016039.1"/>
    <property type="molecule type" value="Genomic_DNA"/>
</dbReference>
<dbReference type="AlphaFoldDB" id="A0AAW2E0Y1"/>
<organism evidence="2 3">
    <name type="scientific">Lithocarpus litseifolius</name>
    <dbReference type="NCBI Taxonomy" id="425828"/>
    <lineage>
        <taxon>Eukaryota</taxon>
        <taxon>Viridiplantae</taxon>
        <taxon>Streptophyta</taxon>
        <taxon>Embryophyta</taxon>
        <taxon>Tracheophyta</taxon>
        <taxon>Spermatophyta</taxon>
        <taxon>Magnoliopsida</taxon>
        <taxon>eudicotyledons</taxon>
        <taxon>Gunneridae</taxon>
        <taxon>Pentapetalae</taxon>
        <taxon>rosids</taxon>
        <taxon>fabids</taxon>
        <taxon>Fagales</taxon>
        <taxon>Fagaceae</taxon>
        <taxon>Lithocarpus</taxon>
    </lineage>
</organism>
<accession>A0AAW2E0Y1</accession>
<protein>
    <submittedName>
        <fullName evidence="2">Uncharacterized protein</fullName>
    </submittedName>
</protein>
<evidence type="ECO:0000313" key="3">
    <source>
        <dbReference type="Proteomes" id="UP001459277"/>
    </source>
</evidence>
<reference evidence="2 3" key="1">
    <citation type="submission" date="2024-01" db="EMBL/GenBank/DDBJ databases">
        <title>A telomere-to-telomere, gap-free genome of sweet tea (Lithocarpus litseifolius).</title>
        <authorList>
            <person name="Zhou J."/>
        </authorList>
    </citation>
    <scope>NUCLEOTIDE SEQUENCE [LARGE SCALE GENOMIC DNA]</scope>
    <source>
        <strain evidence="2">Zhou-2022a</strain>
        <tissue evidence="2">Leaf</tissue>
    </source>
</reference>
<evidence type="ECO:0000313" key="2">
    <source>
        <dbReference type="EMBL" id="KAL0016039.1"/>
    </source>
</evidence>
<gene>
    <name evidence="2" type="ORF">SO802_003108</name>
</gene>
<keyword evidence="1" id="KW-0175">Coiled coil</keyword>
<evidence type="ECO:0000256" key="1">
    <source>
        <dbReference type="SAM" id="Coils"/>
    </source>
</evidence>
<name>A0AAW2E0Y1_9ROSI</name>
<feature type="coiled-coil region" evidence="1">
    <location>
        <begin position="77"/>
        <end position="118"/>
    </location>
</feature>
<sequence>MIGNPVLDDVNLRDPIKGSSGLVAERLEKALCLLEDMEELRSFRKCEVFLALKQDLAKSVQAASMAEEWVDHFLEIARDAKAKLEAVERAYSDANKKLNKTIAQLAEVEKAHKNAESTL</sequence>
<proteinExistence type="predicted"/>
<comment type="caution">
    <text evidence="2">The sequence shown here is derived from an EMBL/GenBank/DDBJ whole genome shotgun (WGS) entry which is preliminary data.</text>
</comment>
<dbReference type="Proteomes" id="UP001459277">
    <property type="component" value="Unassembled WGS sequence"/>
</dbReference>